<evidence type="ECO:0000256" key="3">
    <source>
        <dbReference type="ARBA" id="ARBA00022801"/>
    </source>
</evidence>
<comment type="similarity">
    <text evidence="1 5">Belongs to the DNA glycosylase MPG family.</text>
</comment>
<dbReference type="EMBL" id="VNHY01000002">
    <property type="protein sequence ID" value="TYP94051.1"/>
    <property type="molecule type" value="Genomic_DNA"/>
</dbReference>
<dbReference type="HAMAP" id="MF_00527">
    <property type="entry name" value="3MGH"/>
    <property type="match status" value="1"/>
</dbReference>
<dbReference type="OrthoDB" id="9794313at2"/>
<proteinExistence type="inferred from homology"/>
<protein>
    <recommendedName>
        <fullName evidence="5">Putative 3-methyladenine DNA glycosylase</fullName>
        <ecNumber evidence="5">3.2.2.-</ecNumber>
    </recommendedName>
</protein>
<organism evidence="6 7">
    <name type="scientific">Fodinibius salinus</name>
    <dbReference type="NCBI Taxonomy" id="860790"/>
    <lineage>
        <taxon>Bacteria</taxon>
        <taxon>Pseudomonadati</taxon>
        <taxon>Balneolota</taxon>
        <taxon>Balneolia</taxon>
        <taxon>Balneolales</taxon>
        <taxon>Balneolaceae</taxon>
        <taxon>Fodinibius</taxon>
    </lineage>
</organism>
<dbReference type="CDD" id="cd00540">
    <property type="entry name" value="AAG"/>
    <property type="match status" value="1"/>
</dbReference>
<sequence>MHGSKIPLSFYRQSDVVNVAQQLVGKVLCTNINGQKTSGIITETEAYCGRGDQACHASGGTRTKRTETMYQPGGIAYIYLCYGIHHLFNVVTNVKDKADAVLIRAVKPFEGEDIMLHRRNANAHTPALTAGPGRLTEALGINTDYDSTSLSGKSIWIEKHDTSIGSDNLTATSRIGVDYAGDDASLPWRFYPKNCSWISQK</sequence>
<dbReference type="GO" id="GO:0003677">
    <property type="term" value="F:DNA binding"/>
    <property type="evidence" value="ECO:0007669"/>
    <property type="project" value="InterPro"/>
</dbReference>
<keyword evidence="2 5" id="KW-0227">DNA damage</keyword>
<keyword evidence="3 5" id="KW-0378">Hydrolase</keyword>
<accession>A0A5D3YMX3</accession>
<dbReference type="Proteomes" id="UP000324595">
    <property type="component" value="Unassembled WGS sequence"/>
</dbReference>
<keyword evidence="4 5" id="KW-0234">DNA repair</keyword>
<comment type="caution">
    <text evidence="6">The sequence shown here is derived from an EMBL/GenBank/DDBJ whole genome shotgun (WGS) entry which is preliminary data.</text>
</comment>
<reference evidence="6 7" key="1">
    <citation type="submission" date="2019-07" db="EMBL/GenBank/DDBJ databases">
        <title>Genomic Encyclopedia of Archaeal and Bacterial Type Strains, Phase II (KMG-II): from individual species to whole genera.</title>
        <authorList>
            <person name="Goeker M."/>
        </authorList>
    </citation>
    <scope>NUCLEOTIDE SEQUENCE [LARGE SCALE GENOMIC DNA]</scope>
    <source>
        <strain evidence="6 7">DSM 21935</strain>
    </source>
</reference>
<evidence type="ECO:0000256" key="4">
    <source>
        <dbReference type="ARBA" id="ARBA00023204"/>
    </source>
</evidence>
<dbReference type="SUPFAM" id="SSF50486">
    <property type="entry name" value="FMT C-terminal domain-like"/>
    <property type="match status" value="1"/>
</dbReference>
<dbReference type="InterPro" id="IPR003180">
    <property type="entry name" value="MPG"/>
</dbReference>
<dbReference type="Pfam" id="PF02245">
    <property type="entry name" value="Pur_DNA_glyco"/>
    <property type="match status" value="1"/>
</dbReference>
<evidence type="ECO:0000256" key="2">
    <source>
        <dbReference type="ARBA" id="ARBA00022763"/>
    </source>
</evidence>
<dbReference type="InterPro" id="IPR036995">
    <property type="entry name" value="MPG_sf"/>
</dbReference>
<dbReference type="NCBIfam" id="TIGR00567">
    <property type="entry name" value="3mg"/>
    <property type="match status" value="1"/>
</dbReference>
<evidence type="ECO:0000313" key="6">
    <source>
        <dbReference type="EMBL" id="TYP94051.1"/>
    </source>
</evidence>
<evidence type="ECO:0000256" key="1">
    <source>
        <dbReference type="ARBA" id="ARBA00009232"/>
    </source>
</evidence>
<dbReference type="GO" id="GO:0003905">
    <property type="term" value="F:alkylbase DNA N-glycosylase activity"/>
    <property type="evidence" value="ECO:0007669"/>
    <property type="project" value="InterPro"/>
</dbReference>
<dbReference type="EC" id="3.2.2.-" evidence="5"/>
<dbReference type="FunFam" id="3.10.300.10:FF:000001">
    <property type="entry name" value="Putative 3-methyladenine DNA glycosylase"/>
    <property type="match status" value="1"/>
</dbReference>
<dbReference type="InterPro" id="IPR011034">
    <property type="entry name" value="Formyl_transferase-like_C_sf"/>
</dbReference>
<evidence type="ECO:0000256" key="5">
    <source>
        <dbReference type="HAMAP-Rule" id="MF_00527"/>
    </source>
</evidence>
<gene>
    <name evidence="6" type="ORF">LX73_1774</name>
</gene>
<name>A0A5D3YMX3_9BACT</name>
<dbReference type="AlphaFoldDB" id="A0A5D3YMX3"/>
<keyword evidence="7" id="KW-1185">Reference proteome</keyword>
<dbReference type="PANTHER" id="PTHR10429:SF0">
    <property type="entry name" value="DNA-3-METHYLADENINE GLYCOSYLASE"/>
    <property type="match status" value="1"/>
</dbReference>
<dbReference type="Gene3D" id="3.10.300.10">
    <property type="entry name" value="Methylpurine-DNA glycosylase (MPG)"/>
    <property type="match status" value="1"/>
</dbReference>
<dbReference type="GO" id="GO:0006284">
    <property type="term" value="P:base-excision repair"/>
    <property type="evidence" value="ECO:0007669"/>
    <property type="project" value="InterPro"/>
</dbReference>
<dbReference type="RefSeq" id="WP_148899080.1">
    <property type="nucleotide sequence ID" value="NZ_VNHY01000002.1"/>
</dbReference>
<evidence type="ECO:0000313" key="7">
    <source>
        <dbReference type="Proteomes" id="UP000324595"/>
    </source>
</evidence>
<dbReference type="PANTHER" id="PTHR10429">
    <property type="entry name" value="DNA-3-METHYLADENINE GLYCOSYLASE"/>
    <property type="match status" value="1"/>
</dbReference>